<dbReference type="SUPFAM" id="SSF52091">
    <property type="entry name" value="SpoIIaa-like"/>
    <property type="match status" value="1"/>
</dbReference>
<proteinExistence type="inferred from homology"/>
<dbReference type="Gene3D" id="3.30.750.24">
    <property type="entry name" value="STAS domain"/>
    <property type="match status" value="1"/>
</dbReference>
<organism evidence="4 5">
    <name type="scientific">Nocardioides anomalus</name>
    <dbReference type="NCBI Taxonomy" id="2712223"/>
    <lineage>
        <taxon>Bacteria</taxon>
        <taxon>Bacillati</taxon>
        <taxon>Actinomycetota</taxon>
        <taxon>Actinomycetes</taxon>
        <taxon>Propionibacteriales</taxon>
        <taxon>Nocardioidaceae</taxon>
        <taxon>Nocardioides</taxon>
    </lineage>
</organism>
<dbReference type="Proteomes" id="UP000502996">
    <property type="component" value="Chromosome"/>
</dbReference>
<evidence type="ECO:0000256" key="1">
    <source>
        <dbReference type="ARBA" id="ARBA00009013"/>
    </source>
</evidence>
<dbReference type="PANTHER" id="PTHR33495:SF2">
    <property type="entry name" value="ANTI-SIGMA FACTOR ANTAGONIST TM_1081-RELATED"/>
    <property type="match status" value="1"/>
</dbReference>
<sequence length="125" mass="13123">MSTPAPPPGDDTPTARLEQHAGVDVVVATGDLDIYSVMAFRDVVAMAVLSLRPYVLVDLTAVGFLDSTGIAALVSSRRRLQAREAELGLVAGRGAALQVLKMVGLDQVLRIWPTLDDALAEVGVA</sequence>
<dbReference type="EMBL" id="CP049257">
    <property type="protein sequence ID" value="QIG43845.1"/>
    <property type="molecule type" value="Genomic_DNA"/>
</dbReference>
<accession>A0A6G6WFH0</accession>
<dbReference type="GO" id="GO:0043856">
    <property type="term" value="F:anti-sigma factor antagonist activity"/>
    <property type="evidence" value="ECO:0007669"/>
    <property type="project" value="InterPro"/>
</dbReference>
<reference evidence="4 5" key="1">
    <citation type="submission" date="2020-02" db="EMBL/GenBank/DDBJ databases">
        <title>Full genome sequence of Nocardioides sp. R-3366.</title>
        <authorList>
            <person name="Im W.-T."/>
        </authorList>
    </citation>
    <scope>NUCLEOTIDE SEQUENCE [LARGE SCALE GENOMIC DNA]</scope>
    <source>
        <strain evidence="4 5">R-3366</strain>
    </source>
</reference>
<keyword evidence="5" id="KW-1185">Reference proteome</keyword>
<evidence type="ECO:0000313" key="5">
    <source>
        <dbReference type="Proteomes" id="UP000502996"/>
    </source>
</evidence>
<dbReference type="RefSeq" id="WP_165234148.1">
    <property type="nucleotide sequence ID" value="NZ_CP049257.1"/>
</dbReference>
<gene>
    <name evidence="4" type="ORF">G5V58_14665</name>
</gene>
<dbReference type="InterPro" id="IPR036513">
    <property type="entry name" value="STAS_dom_sf"/>
</dbReference>
<protein>
    <recommendedName>
        <fullName evidence="2">Anti-sigma factor antagonist</fullName>
    </recommendedName>
</protein>
<comment type="similarity">
    <text evidence="1 2">Belongs to the anti-sigma-factor antagonist family.</text>
</comment>
<dbReference type="PANTHER" id="PTHR33495">
    <property type="entry name" value="ANTI-SIGMA FACTOR ANTAGONIST TM_1081-RELATED-RELATED"/>
    <property type="match status" value="1"/>
</dbReference>
<dbReference type="Pfam" id="PF01740">
    <property type="entry name" value="STAS"/>
    <property type="match status" value="1"/>
</dbReference>
<dbReference type="InterPro" id="IPR003658">
    <property type="entry name" value="Anti-sigma_ant"/>
</dbReference>
<evidence type="ECO:0000313" key="4">
    <source>
        <dbReference type="EMBL" id="QIG43845.1"/>
    </source>
</evidence>
<dbReference type="PROSITE" id="PS50801">
    <property type="entry name" value="STAS"/>
    <property type="match status" value="1"/>
</dbReference>
<dbReference type="InterPro" id="IPR002645">
    <property type="entry name" value="STAS_dom"/>
</dbReference>
<dbReference type="CDD" id="cd07043">
    <property type="entry name" value="STAS_anti-anti-sigma_factors"/>
    <property type="match status" value="1"/>
</dbReference>
<dbReference type="KEGG" id="nano:G5V58_14665"/>
<feature type="domain" description="STAS" evidence="3">
    <location>
        <begin position="13"/>
        <end position="122"/>
    </location>
</feature>
<dbReference type="NCBIfam" id="TIGR00377">
    <property type="entry name" value="ant_ant_sig"/>
    <property type="match status" value="1"/>
</dbReference>
<name>A0A6G6WFH0_9ACTN</name>
<evidence type="ECO:0000259" key="3">
    <source>
        <dbReference type="PROSITE" id="PS50801"/>
    </source>
</evidence>
<dbReference type="AlphaFoldDB" id="A0A6G6WFH0"/>
<evidence type="ECO:0000256" key="2">
    <source>
        <dbReference type="RuleBase" id="RU003749"/>
    </source>
</evidence>